<dbReference type="OrthoDB" id="47007at2759"/>
<evidence type="ECO:0000256" key="1">
    <source>
        <dbReference type="ARBA" id="ARBA00006484"/>
    </source>
</evidence>
<keyword evidence="3" id="KW-0560">Oxidoreductase</keyword>
<reference evidence="6" key="1">
    <citation type="journal article" date="2020" name="Stud. Mycol.">
        <title>101 Dothideomycetes genomes: a test case for predicting lifestyles and emergence of pathogens.</title>
        <authorList>
            <person name="Haridas S."/>
            <person name="Albert R."/>
            <person name="Binder M."/>
            <person name="Bloem J."/>
            <person name="Labutti K."/>
            <person name="Salamov A."/>
            <person name="Andreopoulos B."/>
            <person name="Baker S."/>
            <person name="Barry K."/>
            <person name="Bills G."/>
            <person name="Bluhm B."/>
            <person name="Cannon C."/>
            <person name="Castanera R."/>
            <person name="Culley D."/>
            <person name="Daum C."/>
            <person name="Ezra D."/>
            <person name="Gonzalez J."/>
            <person name="Henrissat B."/>
            <person name="Kuo A."/>
            <person name="Liang C."/>
            <person name="Lipzen A."/>
            <person name="Lutzoni F."/>
            <person name="Magnuson J."/>
            <person name="Mondo S."/>
            <person name="Nolan M."/>
            <person name="Ohm R."/>
            <person name="Pangilinan J."/>
            <person name="Park H.-J."/>
            <person name="Ramirez L."/>
            <person name="Alfaro M."/>
            <person name="Sun H."/>
            <person name="Tritt A."/>
            <person name="Yoshinaga Y."/>
            <person name="Zwiers L.-H."/>
            <person name="Turgeon B."/>
            <person name="Goodwin S."/>
            <person name="Spatafora J."/>
            <person name="Crous P."/>
            <person name="Grigoriev I."/>
        </authorList>
    </citation>
    <scope>NUCLEOTIDE SEQUENCE</scope>
    <source>
        <strain evidence="6">CBS 207.26</strain>
    </source>
</reference>
<keyword evidence="7" id="KW-1185">Reference proteome</keyword>
<organism evidence="6 7">
    <name type="scientific">Zopfia rhizophila CBS 207.26</name>
    <dbReference type="NCBI Taxonomy" id="1314779"/>
    <lineage>
        <taxon>Eukaryota</taxon>
        <taxon>Fungi</taxon>
        <taxon>Dikarya</taxon>
        <taxon>Ascomycota</taxon>
        <taxon>Pezizomycotina</taxon>
        <taxon>Dothideomycetes</taxon>
        <taxon>Dothideomycetes incertae sedis</taxon>
        <taxon>Zopfiaceae</taxon>
        <taxon>Zopfia</taxon>
    </lineage>
</organism>
<dbReference type="SMART" id="SM00822">
    <property type="entry name" value="PKS_KR"/>
    <property type="match status" value="1"/>
</dbReference>
<name>A0A6A6DAP7_9PEZI</name>
<dbReference type="SUPFAM" id="SSF51735">
    <property type="entry name" value="NAD(P)-binding Rossmann-fold domains"/>
    <property type="match status" value="1"/>
</dbReference>
<evidence type="ECO:0000256" key="2">
    <source>
        <dbReference type="ARBA" id="ARBA00022857"/>
    </source>
</evidence>
<sequence length="242" mass="25114">MGLQSLAGKVAIVTGSSRGIGAGIALELARRGAKVTIVYTSTKSEALANDIASKLESLGNGSQAIVVRADLSQVNAGEKTVEATLAAFGNSIDILVNNAGIAFSRSILETTARDFSDIFNVNVRGALLMTKAVVPHLRAPGRIINLSSVGGRCGFANLALYSSSKAALEGLTRGLAAELGDVGHTVNAVEPGPVESDMLDDIPKETVEMQKKTTPIVGWLAEEQSRWISGQTISASGGYTML</sequence>
<dbReference type="PANTHER" id="PTHR48107:SF7">
    <property type="entry name" value="RE15974P"/>
    <property type="match status" value="1"/>
</dbReference>
<dbReference type="InterPro" id="IPR002347">
    <property type="entry name" value="SDR_fam"/>
</dbReference>
<proteinExistence type="inferred from homology"/>
<dbReference type="InterPro" id="IPR057326">
    <property type="entry name" value="KR_dom"/>
</dbReference>
<dbReference type="PROSITE" id="PS00061">
    <property type="entry name" value="ADH_SHORT"/>
    <property type="match status" value="1"/>
</dbReference>
<evidence type="ECO:0000313" key="7">
    <source>
        <dbReference type="Proteomes" id="UP000800200"/>
    </source>
</evidence>
<dbReference type="EMBL" id="ML994749">
    <property type="protein sequence ID" value="KAF2175030.1"/>
    <property type="molecule type" value="Genomic_DNA"/>
</dbReference>
<dbReference type="PANTHER" id="PTHR48107">
    <property type="entry name" value="NADPH-DEPENDENT ALDEHYDE REDUCTASE-LIKE PROTEIN, CHLOROPLASTIC-RELATED"/>
    <property type="match status" value="1"/>
</dbReference>
<comment type="similarity">
    <text evidence="1 4">Belongs to the short-chain dehydrogenases/reductases (SDR) family.</text>
</comment>
<gene>
    <name evidence="6" type="ORF">K469DRAFT_743456</name>
</gene>
<dbReference type="AlphaFoldDB" id="A0A6A6DAP7"/>
<dbReference type="InterPro" id="IPR036291">
    <property type="entry name" value="NAD(P)-bd_dom_sf"/>
</dbReference>
<dbReference type="PRINTS" id="PR00081">
    <property type="entry name" value="GDHRDH"/>
</dbReference>
<evidence type="ECO:0000259" key="5">
    <source>
        <dbReference type="SMART" id="SM00822"/>
    </source>
</evidence>
<evidence type="ECO:0000256" key="4">
    <source>
        <dbReference type="RuleBase" id="RU000363"/>
    </source>
</evidence>
<feature type="domain" description="Ketoreductase" evidence="5">
    <location>
        <begin position="9"/>
        <end position="192"/>
    </location>
</feature>
<keyword evidence="2" id="KW-0521">NADP</keyword>
<evidence type="ECO:0000256" key="3">
    <source>
        <dbReference type="ARBA" id="ARBA00023002"/>
    </source>
</evidence>
<evidence type="ECO:0000313" key="6">
    <source>
        <dbReference type="EMBL" id="KAF2175030.1"/>
    </source>
</evidence>
<protein>
    <submittedName>
        <fullName evidence="6">Dehydrogenase with different specificitie</fullName>
    </submittedName>
</protein>
<dbReference type="Gene3D" id="3.40.50.720">
    <property type="entry name" value="NAD(P)-binding Rossmann-like Domain"/>
    <property type="match status" value="1"/>
</dbReference>
<dbReference type="GO" id="GO:0016614">
    <property type="term" value="F:oxidoreductase activity, acting on CH-OH group of donors"/>
    <property type="evidence" value="ECO:0007669"/>
    <property type="project" value="UniProtKB-ARBA"/>
</dbReference>
<dbReference type="Pfam" id="PF00106">
    <property type="entry name" value="adh_short"/>
    <property type="match status" value="1"/>
</dbReference>
<dbReference type="Proteomes" id="UP000800200">
    <property type="component" value="Unassembled WGS sequence"/>
</dbReference>
<dbReference type="FunFam" id="3.40.50.720:FF:000084">
    <property type="entry name" value="Short-chain dehydrogenase reductase"/>
    <property type="match status" value="1"/>
</dbReference>
<dbReference type="PRINTS" id="PR00080">
    <property type="entry name" value="SDRFAMILY"/>
</dbReference>
<dbReference type="InterPro" id="IPR020904">
    <property type="entry name" value="Sc_DH/Rdtase_CS"/>
</dbReference>
<accession>A0A6A6DAP7</accession>